<reference evidence="1 2" key="1">
    <citation type="submission" date="2016-10" db="EMBL/GenBank/DDBJ databases">
        <title>Genome sequence of a sulfur-reducing bacterium Desulfurobacterium indicum K6013.</title>
        <authorList>
            <person name="Cao J."/>
            <person name="Shao Z."/>
            <person name="Alain K."/>
            <person name="Jebbar M."/>
        </authorList>
    </citation>
    <scope>NUCLEOTIDE SEQUENCE [LARGE SCALE GENOMIC DNA]</scope>
    <source>
        <strain evidence="1 2">K6013</strain>
    </source>
</reference>
<organism evidence="1 2">
    <name type="scientific">Desulfurobacterium indicum</name>
    <dbReference type="NCBI Taxonomy" id="1914305"/>
    <lineage>
        <taxon>Bacteria</taxon>
        <taxon>Pseudomonadati</taxon>
        <taxon>Aquificota</taxon>
        <taxon>Aquificia</taxon>
        <taxon>Desulfurobacteriales</taxon>
        <taxon>Desulfurobacteriaceae</taxon>
        <taxon>Desulfurobacterium</taxon>
    </lineage>
</organism>
<dbReference type="Proteomes" id="UP000187408">
    <property type="component" value="Unassembled WGS sequence"/>
</dbReference>
<protein>
    <recommendedName>
        <fullName evidence="3">DNA-(Apurinic or apyrimidinic site) lyase</fullName>
    </recommendedName>
</protein>
<dbReference type="EMBL" id="MOEN01000016">
    <property type="protein sequence ID" value="OMH40436.1"/>
    <property type="molecule type" value="Genomic_DNA"/>
</dbReference>
<proteinExistence type="predicted"/>
<evidence type="ECO:0008006" key="3">
    <source>
        <dbReference type="Google" id="ProtNLM"/>
    </source>
</evidence>
<dbReference type="InterPro" id="IPR011257">
    <property type="entry name" value="DNA_glycosylase"/>
</dbReference>
<dbReference type="GO" id="GO:0016799">
    <property type="term" value="F:hydrolase activity, hydrolyzing N-glycosyl compounds"/>
    <property type="evidence" value="ECO:0007669"/>
    <property type="project" value="InterPro"/>
</dbReference>
<comment type="caution">
    <text evidence="1">The sequence shown here is derived from an EMBL/GenBank/DDBJ whole genome shotgun (WGS) entry which is preliminary data.</text>
</comment>
<dbReference type="OrthoDB" id="13643at2"/>
<dbReference type="GO" id="GO:0006281">
    <property type="term" value="P:DNA repair"/>
    <property type="evidence" value="ECO:0007669"/>
    <property type="project" value="InterPro"/>
</dbReference>
<dbReference type="STRING" id="1914305.BLW93_05075"/>
<name>A0A1R1MKZ3_9BACT</name>
<sequence>MNDKVYSKIKKSLSSLTIKDIIHIEENDPQFKALKRMYSHYGTNKVLFIKLVVINALLSYQLPMKGEKYWESFANYFSHNKNINSFPEFLKKNNYRLFNAKLKRFKKAREAVNEIFKTEKDLKNAINNIGEFLNRLSYLLNQKKDAKTVVFAIKMFIYACRIMYNKNIIAPKGIFIPMDSRIKSISDDKNFWKKLEKETKIPLIHIDAILWLSHEKWRK</sequence>
<dbReference type="InterPro" id="IPR015254">
    <property type="entry name" value="AGOG-like"/>
</dbReference>
<dbReference type="Gene3D" id="1.10.340.30">
    <property type="entry name" value="Hypothetical protein, domain 2"/>
    <property type="match status" value="1"/>
</dbReference>
<dbReference type="GO" id="GO:0003906">
    <property type="term" value="F:DNA-(apurinic or apyrimidinic site) endonuclease activity"/>
    <property type="evidence" value="ECO:0007669"/>
    <property type="project" value="InterPro"/>
</dbReference>
<dbReference type="Pfam" id="PF09171">
    <property type="entry name" value="AGOG"/>
    <property type="match status" value="1"/>
</dbReference>
<dbReference type="RefSeq" id="WP_076713025.1">
    <property type="nucleotide sequence ID" value="NZ_MOEN01000016.1"/>
</dbReference>
<keyword evidence="2" id="KW-1185">Reference proteome</keyword>
<evidence type="ECO:0000313" key="2">
    <source>
        <dbReference type="Proteomes" id="UP000187408"/>
    </source>
</evidence>
<gene>
    <name evidence="1" type="ORF">BLW93_05075</name>
</gene>
<dbReference type="SUPFAM" id="SSF48150">
    <property type="entry name" value="DNA-glycosylase"/>
    <property type="match status" value="1"/>
</dbReference>
<accession>A0A1R1MKZ3</accession>
<evidence type="ECO:0000313" key="1">
    <source>
        <dbReference type="EMBL" id="OMH40436.1"/>
    </source>
</evidence>
<dbReference type="AlphaFoldDB" id="A0A1R1MKZ3"/>